<evidence type="ECO:0000313" key="2">
    <source>
        <dbReference type="Proteomes" id="UP000321578"/>
    </source>
</evidence>
<accession>A0A5C6ZKJ1</accession>
<dbReference type="EMBL" id="VORO01000005">
    <property type="protein sequence ID" value="TXD89864.1"/>
    <property type="molecule type" value="Genomic_DNA"/>
</dbReference>
<keyword evidence="2" id="KW-1185">Reference proteome</keyword>
<protein>
    <recommendedName>
        <fullName evidence="3">DUF2846 domain-containing protein</fullName>
    </recommendedName>
</protein>
<proteinExistence type="predicted"/>
<gene>
    <name evidence="1" type="ORF">ESY86_06585</name>
</gene>
<name>A0A5C6ZKJ1_9FLAO</name>
<organism evidence="1 2">
    <name type="scientific">Subsaximicrobium wynnwilliamsii</name>
    <dbReference type="NCBI Taxonomy" id="291179"/>
    <lineage>
        <taxon>Bacteria</taxon>
        <taxon>Pseudomonadati</taxon>
        <taxon>Bacteroidota</taxon>
        <taxon>Flavobacteriia</taxon>
        <taxon>Flavobacteriales</taxon>
        <taxon>Flavobacteriaceae</taxon>
        <taxon>Subsaximicrobium</taxon>
    </lineage>
</organism>
<dbReference type="OrthoDB" id="1369691at2"/>
<evidence type="ECO:0000313" key="1">
    <source>
        <dbReference type="EMBL" id="TXD89864.1"/>
    </source>
</evidence>
<dbReference type="AlphaFoldDB" id="A0A5C6ZKJ1"/>
<comment type="caution">
    <text evidence="1">The sequence shown here is derived from an EMBL/GenBank/DDBJ whole genome shotgun (WGS) entry which is preliminary data.</text>
</comment>
<dbReference type="Proteomes" id="UP000321578">
    <property type="component" value="Unassembled WGS sequence"/>
</dbReference>
<sequence length="149" mass="16874">MKNTEFLLAFLAICFLTSCGLKPIASEYSFIKTDMGTVDLEGLGNGTVLIYNAADMLHKIDNTARLNVWIDEKPMGQIKPSEYVIINLKNGNHQFKLLHKDVVNMRSDHEVQVSDSTKVIRVKPNIASNKLEVTNELPLKFEKFKYAEN</sequence>
<evidence type="ECO:0008006" key="3">
    <source>
        <dbReference type="Google" id="ProtNLM"/>
    </source>
</evidence>
<dbReference type="PROSITE" id="PS51257">
    <property type="entry name" value="PROKAR_LIPOPROTEIN"/>
    <property type="match status" value="1"/>
</dbReference>
<reference evidence="1 2" key="1">
    <citation type="submission" date="2019-08" db="EMBL/GenBank/DDBJ databases">
        <title>Genomes of Subsaximicrobium wynnwilliamsii strains.</title>
        <authorList>
            <person name="Bowman J.P."/>
        </authorList>
    </citation>
    <scope>NUCLEOTIDE SEQUENCE [LARGE SCALE GENOMIC DNA]</scope>
    <source>
        <strain evidence="1 2">2-80-2</strain>
    </source>
</reference>
<dbReference type="RefSeq" id="WP_147085808.1">
    <property type="nucleotide sequence ID" value="NZ_VORM01000005.1"/>
</dbReference>